<accession>A0AC34F085</accession>
<reference evidence="2" key="1">
    <citation type="submission" date="2022-11" db="UniProtKB">
        <authorList>
            <consortium name="WormBaseParasite"/>
        </authorList>
    </citation>
    <scope>IDENTIFICATION</scope>
</reference>
<dbReference type="WBParaSite" id="ES5_v2.g1037.t1">
    <property type="protein sequence ID" value="ES5_v2.g1037.t1"/>
    <property type="gene ID" value="ES5_v2.g1037"/>
</dbReference>
<sequence length="242" mass="27076">VFINFAHLLNDKEEGSETNEHIDNLYEAFHHQSSLRSRFKFDELLVGSAQSIENIFQSLSPSVKAKILKQIPNIYDLQTVGGQMSLKSELLAAVQLPWEAFYNIYRWYNGEISGRRASKNIVRLFAKYGGGAAGASAGATMGSFFGPVGTVTGAIIGGITGSFTAEHFAESFTEWFFDLPKTEALEIAYEFLGVHHTAPNSEINKAFRALSMRYHPDRLRGSERIFMELQYYMAIIRAARGE</sequence>
<proteinExistence type="predicted"/>
<evidence type="ECO:0000313" key="1">
    <source>
        <dbReference type="Proteomes" id="UP000887579"/>
    </source>
</evidence>
<name>A0AC34F085_9BILA</name>
<evidence type="ECO:0000313" key="2">
    <source>
        <dbReference type="WBParaSite" id="ES5_v2.g1037.t1"/>
    </source>
</evidence>
<protein>
    <submittedName>
        <fullName evidence="2">J domain-containing protein</fullName>
    </submittedName>
</protein>
<dbReference type="Proteomes" id="UP000887579">
    <property type="component" value="Unplaced"/>
</dbReference>
<organism evidence="1 2">
    <name type="scientific">Panagrolaimus sp. ES5</name>
    <dbReference type="NCBI Taxonomy" id="591445"/>
    <lineage>
        <taxon>Eukaryota</taxon>
        <taxon>Metazoa</taxon>
        <taxon>Ecdysozoa</taxon>
        <taxon>Nematoda</taxon>
        <taxon>Chromadorea</taxon>
        <taxon>Rhabditida</taxon>
        <taxon>Tylenchina</taxon>
        <taxon>Panagrolaimomorpha</taxon>
        <taxon>Panagrolaimoidea</taxon>
        <taxon>Panagrolaimidae</taxon>
        <taxon>Panagrolaimus</taxon>
    </lineage>
</organism>